<dbReference type="OrthoDB" id="9803739at2"/>
<dbReference type="GO" id="GO:0047661">
    <property type="term" value="F:amino-acid racemase activity"/>
    <property type="evidence" value="ECO:0007669"/>
    <property type="project" value="InterPro"/>
</dbReference>
<dbReference type="Gene3D" id="3.40.50.1860">
    <property type="match status" value="2"/>
</dbReference>
<dbReference type="InterPro" id="IPR001920">
    <property type="entry name" value="Asp/Glu_race"/>
</dbReference>
<dbReference type="Pfam" id="PF01177">
    <property type="entry name" value="Asp_Glu_race"/>
    <property type="match status" value="1"/>
</dbReference>
<evidence type="ECO:0000313" key="1">
    <source>
        <dbReference type="EMBL" id="RPE67229.1"/>
    </source>
</evidence>
<comment type="caution">
    <text evidence="1">The sequence shown here is derived from an EMBL/GenBank/DDBJ whole genome shotgun (WGS) entry which is preliminary data.</text>
</comment>
<name>A0A3N4UIY9_9RHOB</name>
<proteinExistence type="predicted"/>
<accession>A0A3N4UIY9</accession>
<dbReference type="SUPFAM" id="SSF53681">
    <property type="entry name" value="Aspartate/glutamate racemase"/>
    <property type="match status" value="2"/>
</dbReference>
<gene>
    <name evidence="1" type="ORF">EDD53_1634</name>
</gene>
<organism evidence="1 2">
    <name type="scientific">Pacificibacter maritimus</name>
    <dbReference type="NCBI Taxonomy" id="762213"/>
    <lineage>
        <taxon>Bacteria</taxon>
        <taxon>Pseudomonadati</taxon>
        <taxon>Pseudomonadota</taxon>
        <taxon>Alphaproteobacteria</taxon>
        <taxon>Rhodobacterales</taxon>
        <taxon>Roseobacteraceae</taxon>
        <taxon>Pacificibacter</taxon>
    </lineage>
</organism>
<evidence type="ECO:0000313" key="2">
    <source>
        <dbReference type="Proteomes" id="UP000269689"/>
    </source>
</evidence>
<dbReference type="RefSeq" id="WP_123792699.1">
    <property type="nucleotide sequence ID" value="NZ_RKQK01000002.1"/>
</dbReference>
<protein>
    <submittedName>
        <fullName evidence="1">Aspartate racemase</fullName>
    </submittedName>
</protein>
<sequence length="247" mass="26712">MEQRAYTIGIIAGSGPEAGVDLWSKILVHTQQILGPKFTGDVDAARVVIVSEPQLGLSMDLRANEAETWAAMENALCQIAPQVDVFAIACNTLNWFEPQIEALLKTIPNAGKFLSFTSVLRDALESSGQQKAGLLAAGPVLALDDYSVYTELSRHIHLEVPQATSELHKLIEDVKRNDQDRAALRASFVEITQSLAADYVLLACTELPLIACPVEGKTVMDVTDVVAHRLAQLAVEARADAPQRVAV</sequence>
<dbReference type="Proteomes" id="UP000269689">
    <property type="component" value="Unassembled WGS sequence"/>
</dbReference>
<keyword evidence="2" id="KW-1185">Reference proteome</keyword>
<dbReference type="EMBL" id="RKQK01000002">
    <property type="protein sequence ID" value="RPE67229.1"/>
    <property type="molecule type" value="Genomic_DNA"/>
</dbReference>
<reference evidence="1 2" key="1">
    <citation type="submission" date="2018-11" db="EMBL/GenBank/DDBJ databases">
        <title>Genomic Encyclopedia of Type Strains, Phase IV (KMG-IV): sequencing the most valuable type-strain genomes for metagenomic binning, comparative biology and taxonomic classification.</title>
        <authorList>
            <person name="Goeker M."/>
        </authorList>
    </citation>
    <scope>NUCLEOTIDE SEQUENCE [LARGE SCALE GENOMIC DNA]</scope>
    <source>
        <strain evidence="1 2">DSM 104731</strain>
    </source>
</reference>
<dbReference type="AlphaFoldDB" id="A0A3N4UIY9"/>
<dbReference type="InterPro" id="IPR015942">
    <property type="entry name" value="Asp/Glu/hydantoin_racemase"/>
</dbReference>